<comment type="similarity">
    <text evidence="9">Belongs to the QueG family.</text>
</comment>
<evidence type="ECO:0000256" key="5">
    <source>
        <dbReference type="ARBA" id="ARBA00022785"/>
    </source>
</evidence>
<feature type="binding site" evidence="9">
    <location>
        <position position="262"/>
    </location>
    <ligand>
        <name>[4Fe-4S] cluster</name>
        <dbReference type="ChEBI" id="CHEBI:49883"/>
        <label>1</label>
    </ligand>
</feature>
<dbReference type="RefSeq" id="WP_236986115.1">
    <property type="nucleotide sequence ID" value="NZ_AP023086.1"/>
</dbReference>
<keyword evidence="8 9" id="KW-0411">Iron-sulfur</keyword>
<feature type="binding site" evidence="9">
    <location>
        <begin position="255"/>
        <end position="256"/>
    </location>
    <ligand>
        <name>cob(II)alamin</name>
        <dbReference type="ChEBI" id="CHEBI:16304"/>
    </ligand>
</feature>
<dbReference type="InterPro" id="IPR013542">
    <property type="entry name" value="QueG_DUF1730"/>
</dbReference>
<feature type="binding site" evidence="9">
    <location>
        <position position="237"/>
    </location>
    <ligand>
        <name>tRNA</name>
        <dbReference type="ChEBI" id="CHEBI:17843"/>
    </ligand>
</feature>
<dbReference type="PROSITE" id="PS00198">
    <property type="entry name" value="4FE4S_FER_1"/>
    <property type="match status" value="1"/>
</dbReference>
<feature type="binding site" evidence="9">
    <location>
        <position position="202"/>
    </location>
    <ligand>
        <name>[4Fe-4S] cluster</name>
        <dbReference type="ChEBI" id="CHEBI:49883"/>
        <label>1</label>
    </ligand>
</feature>
<comment type="pathway">
    <text evidence="9">tRNA modification; tRNA-queuosine biosynthesis.</text>
</comment>
<dbReference type="GO" id="GO:0031419">
    <property type="term" value="F:cobalamin binding"/>
    <property type="evidence" value="ECO:0007669"/>
    <property type="project" value="UniProtKB-KW"/>
</dbReference>
<feature type="binding site" evidence="9">
    <location>
        <position position="147"/>
    </location>
    <ligand>
        <name>cob(II)alamin</name>
        <dbReference type="ChEBI" id="CHEBI:16304"/>
    </ligand>
</feature>
<dbReference type="NCBIfam" id="TIGR00276">
    <property type="entry name" value="tRNA epoxyqueuosine(34) reductase QueG"/>
    <property type="match status" value="1"/>
</dbReference>
<dbReference type="KEGG" id="marq:MARGE09_P0824"/>
<feature type="domain" description="4Fe-4S ferredoxin-type" evidence="10">
    <location>
        <begin position="193"/>
        <end position="222"/>
    </location>
</feature>
<evidence type="ECO:0000256" key="6">
    <source>
        <dbReference type="ARBA" id="ARBA00023002"/>
    </source>
</evidence>
<comment type="cofactor">
    <cofactor evidence="9">
        <name>cob(II)alamin</name>
        <dbReference type="ChEBI" id="CHEBI:16304"/>
    </cofactor>
</comment>
<keyword evidence="3 9" id="KW-0819">tRNA processing</keyword>
<evidence type="ECO:0000259" key="10">
    <source>
        <dbReference type="PROSITE" id="PS51379"/>
    </source>
</evidence>
<dbReference type="Pfam" id="PF08331">
    <property type="entry name" value="QueG_DUF1730"/>
    <property type="match status" value="1"/>
</dbReference>
<evidence type="ECO:0000313" key="11">
    <source>
        <dbReference type="EMBL" id="BCD96624.1"/>
    </source>
</evidence>
<keyword evidence="7 9" id="KW-0408">Iron</keyword>
<feature type="binding site" evidence="9">
    <location>
        <position position="230"/>
    </location>
    <ligand>
        <name>cob(II)alamin</name>
        <dbReference type="ChEBI" id="CHEBI:16304"/>
    </ligand>
</feature>
<feature type="binding site" evidence="9">
    <location>
        <position position="205"/>
    </location>
    <ligand>
        <name>[4Fe-4S] cluster</name>
        <dbReference type="ChEBI" id="CHEBI:49883"/>
        <label>1</label>
    </ligand>
</feature>
<evidence type="ECO:0000256" key="9">
    <source>
        <dbReference type="HAMAP-Rule" id="MF_00916"/>
    </source>
</evidence>
<keyword evidence="9" id="KW-0170">Cobalt</keyword>
<evidence type="ECO:0000256" key="4">
    <source>
        <dbReference type="ARBA" id="ARBA00022723"/>
    </source>
</evidence>
<evidence type="ECO:0000256" key="7">
    <source>
        <dbReference type="ARBA" id="ARBA00023004"/>
    </source>
</evidence>
<dbReference type="EMBL" id="AP023086">
    <property type="protein sequence ID" value="BCD96624.1"/>
    <property type="molecule type" value="Genomic_DNA"/>
</dbReference>
<gene>
    <name evidence="9" type="primary">queG</name>
    <name evidence="11" type="ORF">MARGE09_P0824</name>
</gene>
<dbReference type="PANTHER" id="PTHR30002:SF4">
    <property type="entry name" value="EPOXYQUEUOSINE REDUCTASE"/>
    <property type="match status" value="1"/>
</dbReference>
<feature type="binding site" evidence="9">
    <location>
        <position position="65"/>
    </location>
    <ligand>
        <name>cob(II)alamin</name>
        <dbReference type="ChEBI" id="CHEBI:16304"/>
    </ligand>
</feature>
<keyword evidence="2 9" id="KW-0963">Cytoplasm</keyword>
<dbReference type="GO" id="GO:0008616">
    <property type="term" value="P:tRNA queuosine(34) biosynthetic process"/>
    <property type="evidence" value="ECO:0007669"/>
    <property type="project" value="UniProtKB-UniRule"/>
</dbReference>
<keyword evidence="1 9" id="KW-0004">4Fe-4S</keyword>
<dbReference type="Pfam" id="PF13484">
    <property type="entry name" value="Fer4_16"/>
    <property type="match status" value="1"/>
</dbReference>
<reference evidence="11 12" key="1">
    <citation type="journal article" date="2022" name="IScience">
        <title>An ultrasensitive nanofiber-based assay for enzymatic hydrolysis and deep-sea microbial degradation of cellulose.</title>
        <authorList>
            <person name="Tsudome M."/>
            <person name="Tachioka M."/>
            <person name="Miyazaki M."/>
            <person name="Uchimura K."/>
            <person name="Tsuda M."/>
            <person name="Takaki Y."/>
            <person name="Deguchi S."/>
        </authorList>
    </citation>
    <scope>NUCLEOTIDE SEQUENCE [LARGE SCALE GENOMIC DNA]</scope>
    <source>
        <strain evidence="11 12">GE09</strain>
    </source>
</reference>
<comment type="subcellular location">
    <subcellularLocation>
        <location evidence="9">Cytoplasm</location>
    </subcellularLocation>
</comment>
<dbReference type="PANTHER" id="PTHR30002">
    <property type="entry name" value="EPOXYQUEUOSINE REDUCTASE"/>
    <property type="match status" value="1"/>
</dbReference>
<name>A0AAN1WFG3_9GAMM</name>
<proteinExistence type="inferred from homology"/>
<keyword evidence="4 9" id="KW-0479">Metal-binding</keyword>
<dbReference type="GO" id="GO:0005737">
    <property type="term" value="C:cytoplasm"/>
    <property type="evidence" value="ECO:0007669"/>
    <property type="project" value="UniProtKB-SubCell"/>
</dbReference>
<comment type="catalytic activity">
    <reaction evidence="9">
        <text>epoxyqueuosine(34) in tRNA + AH2 = queuosine(34) in tRNA + A + H2O</text>
        <dbReference type="Rhea" id="RHEA:32159"/>
        <dbReference type="Rhea" id="RHEA-COMP:18571"/>
        <dbReference type="Rhea" id="RHEA-COMP:18582"/>
        <dbReference type="ChEBI" id="CHEBI:13193"/>
        <dbReference type="ChEBI" id="CHEBI:15377"/>
        <dbReference type="ChEBI" id="CHEBI:17499"/>
        <dbReference type="ChEBI" id="CHEBI:194431"/>
        <dbReference type="ChEBI" id="CHEBI:194443"/>
        <dbReference type="EC" id="1.17.99.6"/>
    </reaction>
</comment>
<organism evidence="11 12">
    <name type="scientific">Marinagarivorans cellulosilyticus</name>
    <dbReference type="NCBI Taxonomy" id="2721545"/>
    <lineage>
        <taxon>Bacteria</taxon>
        <taxon>Pseudomonadati</taxon>
        <taxon>Pseudomonadota</taxon>
        <taxon>Gammaproteobacteria</taxon>
        <taxon>Cellvibrionales</taxon>
        <taxon>Cellvibrionaceae</taxon>
        <taxon>Marinagarivorans</taxon>
    </lineage>
</organism>
<keyword evidence="5 9" id="KW-0671">Queuosine biosynthesis</keyword>
<feature type="binding site" evidence="9">
    <location>
        <position position="168"/>
    </location>
    <ligand>
        <name>cob(II)alamin</name>
        <dbReference type="ChEBI" id="CHEBI:16304"/>
    </ligand>
</feature>
<comment type="function">
    <text evidence="9">Catalyzes the conversion of epoxyqueuosine (oQ) to queuosine (Q), which is a hypermodified base found in the wobble positions of tRNA(Asp), tRNA(Asn), tRNA(His) and tRNA(Tyr).</text>
</comment>
<evidence type="ECO:0000256" key="2">
    <source>
        <dbReference type="ARBA" id="ARBA00022490"/>
    </source>
</evidence>
<dbReference type="InterPro" id="IPR017900">
    <property type="entry name" value="4Fe4S_Fe_S_CS"/>
</dbReference>
<evidence type="ECO:0000256" key="3">
    <source>
        <dbReference type="ARBA" id="ARBA00022694"/>
    </source>
</evidence>
<dbReference type="HAMAP" id="MF_00916">
    <property type="entry name" value="QueG"/>
    <property type="match status" value="1"/>
</dbReference>
<dbReference type="EC" id="1.17.99.6" evidence="9"/>
<dbReference type="GO" id="GO:0051539">
    <property type="term" value="F:4 iron, 4 sulfur cluster binding"/>
    <property type="evidence" value="ECO:0007669"/>
    <property type="project" value="UniProtKB-KW"/>
</dbReference>
<comment type="cofactor">
    <cofactor evidence="9">
        <name>[4Fe-4S] cluster</name>
        <dbReference type="ChEBI" id="CHEBI:49883"/>
    </cofactor>
    <text evidence="9">Binds 2 [4Fe-4S] clusters per monomer.</text>
</comment>
<dbReference type="GO" id="GO:0046872">
    <property type="term" value="F:metal ion binding"/>
    <property type="evidence" value="ECO:0007669"/>
    <property type="project" value="UniProtKB-KW"/>
</dbReference>
<feature type="binding site" evidence="9">
    <location>
        <position position="258"/>
    </location>
    <ligand>
        <name>[4Fe-4S] cluster</name>
        <dbReference type="ChEBI" id="CHEBI:49883"/>
        <label>2</label>
    </ligand>
</feature>
<feature type="binding site" evidence="9">
    <location>
        <position position="171"/>
    </location>
    <ligand>
        <name>cob(II)alamin</name>
        <dbReference type="ChEBI" id="CHEBI:16304"/>
    </ligand>
</feature>
<evidence type="ECO:0000313" key="12">
    <source>
        <dbReference type="Proteomes" id="UP001320119"/>
    </source>
</evidence>
<dbReference type="SUPFAM" id="SSF46548">
    <property type="entry name" value="alpha-helical ferredoxin"/>
    <property type="match status" value="1"/>
</dbReference>
<dbReference type="InterPro" id="IPR017896">
    <property type="entry name" value="4Fe4S_Fe-S-bd"/>
</dbReference>
<dbReference type="InterPro" id="IPR004453">
    <property type="entry name" value="QueG"/>
</dbReference>
<feature type="binding site" evidence="9">
    <location>
        <position position="182"/>
    </location>
    <ligand>
        <name>cob(II)alamin</name>
        <dbReference type="ChEBI" id="CHEBI:16304"/>
    </ligand>
</feature>
<comment type="caution">
    <text evidence="9">Lacks conserved residue(s) required for the propagation of feature annotation.</text>
</comment>
<keyword evidence="12" id="KW-1185">Reference proteome</keyword>
<protein>
    <recommendedName>
        <fullName evidence="9">Epoxyqueuosine reductase</fullName>
        <ecNumber evidence="9">1.17.99.6</ecNumber>
    </recommendedName>
    <alternativeName>
        <fullName evidence="9">Queuosine biosynthesis protein QueG</fullName>
    </alternativeName>
</protein>
<dbReference type="FunFam" id="3.30.70.20:FF:000017">
    <property type="entry name" value="Epoxyqueuosine reductase"/>
    <property type="match status" value="1"/>
</dbReference>
<dbReference type="GO" id="GO:0052693">
    <property type="term" value="F:epoxyqueuosine reductase activity"/>
    <property type="evidence" value="ECO:0007669"/>
    <property type="project" value="UniProtKB-UniRule"/>
</dbReference>
<feature type="binding site" evidence="9">
    <location>
        <position position="208"/>
    </location>
    <ligand>
        <name>[4Fe-4S] cluster</name>
        <dbReference type="ChEBI" id="CHEBI:49883"/>
        <label>1</label>
    </ligand>
</feature>
<feature type="binding site" evidence="9">
    <location>
        <position position="228"/>
    </location>
    <ligand>
        <name>[4Fe-4S] cluster</name>
        <dbReference type="ChEBI" id="CHEBI:49883"/>
        <label>2</label>
    </ligand>
</feature>
<feature type="binding site" evidence="9">
    <location>
        <position position="255"/>
    </location>
    <ligand>
        <name>[4Fe-4S] cluster</name>
        <dbReference type="ChEBI" id="CHEBI:49883"/>
        <label>2</label>
    </ligand>
</feature>
<evidence type="ECO:0000256" key="8">
    <source>
        <dbReference type="ARBA" id="ARBA00023014"/>
    </source>
</evidence>
<comment type="subunit">
    <text evidence="9">Monomer.</text>
</comment>
<dbReference type="AlphaFoldDB" id="A0AAN1WFG3"/>
<keyword evidence="9" id="KW-0846">Cobalamin</keyword>
<sequence>MSEIVTTDFYTQLANSIKQWGAELGLDDIGICDTNLDGYREKLLQWLADGHHGEMAWMADHGDMRHTPESLLPGTARIISVRLNYLPQNSAHIKILKEPNKAYIARYAMGRDYHKLMRKRLATLAQKINNAAQAAGLTEPTQRAFVDSAPVLERPLAEKAGLGWIGKNTLVLQREAGSWFFLGEIFTSLPLPVDNRKTEDLCGSCTACLKVCPTDAFPEPYTLDARRCISYLTIENKGAIPEEFREPMGNRVFGCDDCQAICPWNKYAHISAEPDFLPRHQLDDSDLLTLFLWDEHTFLKNTEGSAIRRIGYEGWQRNLAVGLGNAPAEEAILTALKEKAVSASAMVQEHIEWAIAQQQKPSHRRKRKVKRV</sequence>
<evidence type="ECO:0000256" key="1">
    <source>
        <dbReference type="ARBA" id="ARBA00022485"/>
    </source>
</evidence>
<dbReference type="PROSITE" id="PS51379">
    <property type="entry name" value="4FE4S_FER_2"/>
    <property type="match status" value="1"/>
</dbReference>
<keyword evidence="6 9" id="KW-0560">Oxidoreductase</keyword>
<dbReference type="Proteomes" id="UP001320119">
    <property type="component" value="Chromosome"/>
</dbReference>
<accession>A0AAN1WFG3</accession>
<feature type="active site" description="Proton donor" evidence="9">
    <location>
        <position position="147"/>
    </location>
</feature>
<feature type="binding site" evidence="9">
    <location>
        <position position="212"/>
    </location>
    <ligand>
        <name>[4Fe-4S] cluster</name>
        <dbReference type="ChEBI" id="CHEBI:49883"/>
        <label>2</label>
    </ligand>
</feature>
<dbReference type="Gene3D" id="3.30.70.20">
    <property type="match status" value="1"/>
</dbReference>